<dbReference type="PROSITE" id="PS51225">
    <property type="entry name" value="MARVEL"/>
    <property type="match status" value="1"/>
</dbReference>
<keyword evidence="3 6" id="KW-0812">Transmembrane</keyword>
<evidence type="ECO:0000256" key="4">
    <source>
        <dbReference type="ARBA" id="ARBA00022989"/>
    </source>
</evidence>
<evidence type="ECO:0000313" key="10">
    <source>
        <dbReference type="EMBL" id="KFD71302.1"/>
    </source>
</evidence>
<dbReference type="AlphaFoldDB" id="A0A085NPA6"/>
<evidence type="ECO:0000313" key="9">
    <source>
        <dbReference type="EMBL" id="KFD55501.1"/>
    </source>
</evidence>
<keyword evidence="11" id="KW-1185">Reference proteome</keyword>
<feature type="transmembrane region" description="Helical" evidence="7">
    <location>
        <begin position="105"/>
        <end position="129"/>
    </location>
</feature>
<feature type="transmembrane region" description="Helical" evidence="7">
    <location>
        <begin position="141"/>
        <end position="162"/>
    </location>
</feature>
<dbReference type="Proteomes" id="UP000030764">
    <property type="component" value="Unassembled WGS sequence"/>
</dbReference>
<dbReference type="InterPro" id="IPR016579">
    <property type="entry name" value="Synaptogyrin"/>
</dbReference>
<gene>
    <name evidence="9" type="ORF">M513_03553</name>
    <name evidence="10" type="ORF">M514_03553</name>
</gene>
<feature type="domain" description="MARVEL" evidence="8">
    <location>
        <begin position="22"/>
        <end position="168"/>
    </location>
</feature>
<reference evidence="10 11" key="1">
    <citation type="journal article" date="2014" name="Nat. Genet.">
        <title>Genome and transcriptome of the porcine whipworm Trichuris suis.</title>
        <authorList>
            <person name="Jex A.R."/>
            <person name="Nejsum P."/>
            <person name="Schwarz E.M."/>
            <person name="Hu L."/>
            <person name="Young N.D."/>
            <person name="Hall R.S."/>
            <person name="Korhonen P.K."/>
            <person name="Liao S."/>
            <person name="Thamsborg S."/>
            <person name="Xia J."/>
            <person name="Xu P."/>
            <person name="Wang S."/>
            <person name="Scheerlinck J.P."/>
            <person name="Hofmann A."/>
            <person name="Sternberg P.W."/>
            <person name="Wang J."/>
            <person name="Gasser R.B."/>
        </authorList>
    </citation>
    <scope>NUCLEOTIDE SEQUENCE [LARGE SCALE GENOMIC DNA]</scope>
    <source>
        <strain evidence="10">DCEP-RM93F</strain>
        <strain evidence="9">DCEP-RM93M</strain>
    </source>
</reference>
<dbReference type="EMBL" id="KL363199">
    <property type="protein sequence ID" value="KFD55501.1"/>
    <property type="molecule type" value="Genomic_DNA"/>
</dbReference>
<evidence type="ECO:0000256" key="3">
    <source>
        <dbReference type="ARBA" id="ARBA00022692"/>
    </source>
</evidence>
<comment type="similarity">
    <text evidence="2">Belongs to the synaptogyrin family.</text>
</comment>
<dbReference type="InterPro" id="IPR008253">
    <property type="entry name" value="Marvel"/>
</dbReference>
<dbReference type="GO" id="GO:0030672">
    <property type="term" value="C:synaptic vesicle membrane"/>
    <property type="evidence" value="ECO:0007669"/>
    <property type="project" value="TreeGrafter"/>
</dbReference>
<dbReference type="Pfam" id="PF01284">
    <property type="entry name" value="MARVEL"/>
    <property type="match status" value="1"/>
</dbReference>
<evidence type="ECO:0000259" key="8">
    <source>
        <dbReference type="PROSITE" id="PS51225"/>
    </source>
</evidence>
<comment type="subcellular location">
    <subcellularLocation>
        <location evidence="1">Membrane</location>
        <topology evidence="1">Multi-pass membrane protein</topology>
    </subcellularLocation>
</comment>
<organism evidence="10">
    <name type="scientific">Trichuris suis</name>
    <name type="common">pig whipworm</name>
    <dbReference type="NCBI Taxonomy" id="68888"/>
    <lineage>
        <taxon>Eukaryota</taxon>
        <taxon>Metazoa</taxon>
        <taxon>Ecdysozoa</taxon>
        <taxon>Nematoda</taxon>
        <taxon>Enoplea</taxon>
        <taxon>Dorylaimia</taxon>
        <taxon>Trichinellida</taxon>
        <taxon>Trichuridae</taxon>
        <taxon>Trichuris</taxon>
    </lineage>
</organism>
<sequence length="168" mass="18041">MESTGRAYGAGMAGAGFDPVKLVKTPRFVLRVVCAIFAIIVFGTISSRAWFKKADGHVICVFGESDGACTFSSGIGVLALLVCIALGISDALFENVSGVHMRRKIALADIGASGVFTFFWFVVFCLLANKWSLTILDSSMSFVASPCRAAITFSFFSVFSWVRPMPVL</sequence>
<accession>A0A085NPA6</accession>
<dbReference type="Proteomes" id="UP000030758">
    <property type="component" value="Unassembled WGS sequence"/>
</dbReference>
<feature type="transmembrane region" description="Helical" evidence="7">
    <location>
        <begin position="28"/>
        <end position="51"/>
    </location>
</feature>
<evidence type="ECO:0000313" key="11">
    <source>
        <dbReference type="Proteomes" id="UP000030764"/>
    </source>
</evidence>
<evidence type="ECO:0000256" key="2">
    <source>
        <dbReference type="ARBA" id="ARBA00010252"/>
    </source>
</evidence>
<evidence type="ECO:0000256" key="7">
    <source>
        <dbReference type="SAM" id="Phobius"/>
    </source>
</evidence>
<protein>
    <recommendedName>
        <fullName evidence="8">MARVEL domain-containing protein</fullName>
    </recommendedName>
</protein>
<dbReference type="PANTHER" id="PTHR10838">
    <property type="entry name" value="SYNAPTOGYRIN"/>
    <property type="match status" value="1"/>
</dbReference>
<proteinExistence type="inferred from homology"/>
<evidence type="ECO:0000256" key="1">
    <source>
        <dbReference type="ARBA" id="ARBA00004141"/>
    </source>
</evidence>
<evidence type="ECO:0000256" key="6">
    <source>
        <dbReference type="PROSITE-ProRule" id="PRU00581"/>
    </source>
</evidence>
<dbReference type="EMBL" id="KL367483">
    <property type="protein sequence ID" value="KFD71302.1"/>
    <property type="molecule type" value="Genomic_DNA"/>
</dbReference>
<keyword evidence="4 7" id="KW-1133">Transmembrane helix</keyword>
<keyword evidence="5 6" id="KW-0472">Membrane</keyword>
<dbReference type="PANTHER" id="PTHR10838:SF20">
    <property type="entry name" value="SYNAPTOGYRIN"/>
    <property type="match status" value="1"/>
</dbReference>
<name>A0A085NPA6_9BILA</name>
<feature type="transmembrane region" description="Helical" evidence="7">
    <location>
        <begin position="71"/>
        <end position="93"/>
    </location>
</feature>
<evidence type="ECO:0000256" key="5">
    <source>
        <dbReference type="ARBA" id="ARBA00023136"/>
    </source>
</evidence>
<dbReference type="GO" id="GO:0031594">
    <property type="term" value="C:neuromuscular junction"/>
    <property type="evidence" value="ECO:0007669"/>
    <property type="project" value="TreeGrafter"/>
</dbReference>